<dbReference type="SUPFAM" id="SSF55781">
    <property type="entry name" value="GAF domain-like"/>
    <property type="match status" value="2"/>
</dbReference>
<comment type="caution">
    <text evidence="6">The sequence shown here is derived from an EMBL/GenBank/DDBJ whole genome shotgun (WGS) entry which is preliminary data.</text>
</comment>
<dbReference type="SUPFAM" id="SSF55785">
    <property type="entry name" value="PYP-like sensor domain (PAS domain)"/>
    <property type="match status" value="2"/>
</dbReference>
<dbReference type="Proteomes" id="UP001597139">
    <property type="component" value="Unassembled WGS sequence"/>
</dbReference>
<dbReference type="InterPro" id="IPR031803">
    <property type="entry name" value="BAT_GAF/HTH-assoc"/>
</dbReference>
<dbReference type="InterPro" id="IPR000014">
    <property type="entry name" value="PAS"/>
</dbReference>
<dbReference type="Pfam" id="PF00989">
    <property type="entry name" value="PAS"/>
    <property type="match status" value="1"/>
</dbReference>
<dbReference type="EMBL" id="JBHUCZ010000009">
    <property type="protein sequence ID" value="MFD1568042.1"/>
    <property type="molecule type" value="Genomic_DNA"/>
</dbReference>
<reference evidence="6 7" key="1">
    <citation type="journal article" date="2019" name="Int. J. Syst. Evol. Microbiol.">
        <title>The Global Catalogue of Microorganisms (GCM) 10K type strain sequencing project: providing services to taxonomists for standard genome sequencing and annotation.</title>
        <authorList>
            <consortium name="The Broad Institute Genomics Platform"/>
            <consortium name="The Broad Institute Genome Sequencing Center for Infectious Disease"/>
            <person name="Wu L."/>
            <person name="Ma J."/>
        </authorList>
    </citation>
    <scope>NUCLEOTIDE SEQUENCE [LARGE SCALE GENOMIC DNA]</scope>
    <source>
        <strain evidence="6 7">CGMCC 1.12859</strain>
    </source>
</reference>
<gene>
    <name evidence="6" type="ORF">ACFSAU_11105</name>
</gene>
<dbReference type="CDD" id="cd00130">
    <property type="entry name" value="PAS"/>
    <property type="match status" value="2"/>
</dbReference>
<keyword evidence="2" id="KW-0804">Transcription</keyword>
<organism evidence="6 7">
    <name type="scientific">Halolamina litorea</name>
    <dbReference type="NCBI Taxonomy" id="1515593"/>
    <lineage>
        <taxon>Archaea</taxon>
        <taxon>Methanobacteriati</taxon>
        <taxon>Methanobacteriota</taxon>
        <taxon>Stenosarchaea group</taxon>
        <taxon>Halobacteria</taxon>
        <taxon>Halobacteriales</taxon>
        <taxon>Haloferacaceae</taxon>
    </lineage>
</organism>
<feature type="domain" description="PAC" evidence="5">
    <location>
        <begin position="195"/>
        <end position="246"/>
    </location>
</feature>
<dbReference type="SMART" id="SM00065">
    <property type="entry name" value="GAF"/>
    <property type="match status" value="2"/>
</dbReference>
<feature type="region of interest" description="Disordered" evidence="3">
    <location>
        <begin position="458"/>
        <end position="510"/>
    </location>
</feature>
<dbReference type="NCBIfam" id="TIGR00229">
    <property type="entry name" value="sensory_box"/>
    <property type="match status" value="1"/>
</dbReference>
<dbReference type="InterPro" id="IPR029016">
    <property type="entry name" value="GAF-like_dom_sf"/>
</dbReference>
<dbReference type="SMART" id="SM00091">
    <property type="entry name" value="PAS"/>
    <property type="match status" value="2"/>
</dbReference>
<keyword evidence="7" id="KW-1185">Reference proteome</keyword>
<proteinExistence type="predicted"/>
<dbReference type="Pfam" id="PF08448">
    <property type="entry name" value="PAS_4"/>
    <property type="match status" value="1"/>
</dbReference>
<evidence type="ECO:0000259" key="4">
    <source>
        <dbReference type="PROSITE" id="PS50112"/>
    </source>
</evidence>
<dbReference type="InterPro" id="IPR000700">
    <property type="entry name" value="PAS-assoc_C"/>
</dbReference>
<dbReference type="Gene3D" id="3.30.450.40">
    <property type="match status" value="2"/>
</dbReference>
<dbReference type="InterPro" id="IPR007050">
    <property type="entry name" value="HTH_bacterioopsin"/>
</dbReference>
<accession>A0ABD6BSN5</accession>
<evidence type="ECO:0000256" key="2">
    <source>
        <dbReference type="ARBA" id="ARBA00023163"/>
    </source>
</evidence>
<dbReference type="AlphaFoldDB" id="A0ABD6BSN5"/>
<evidence type="ECO:0000256" key="3">
    <source>
        <dbReference type="SAM" id="MobiDB-lite"/>
    </source>
</evidence>
<dbReference type="Pfam" id="PF01590">
    <property type="entry name" value="GAF"/>
    <property type="match status" value="1"/>
</dbReference>
<dbReference type="InterPro" id="IPR013656">
    <property type="entry name" value="PAS_4"/>
</dbReference>
<dbReference type="Pfam" id="PF04967">
    <property type="entry name" value="HTH_10"/>
    <property type="match status" value="1"/>
</dbReference>
<evidence type="ECO:0000313" key="6">
    <source>
        <dbReference type="EMBL" id="MFD1568042.1"/>
    </source>
</evidence>
<dbReference type="Pfam" id="PF15915">
    <property type="entry name" value="BAT"/>
    <property type="match status" value="1"/>
</dbReference>
<name>A0ABD6BSN5_9EURY</name>
<evidence type="ECO:0000313" key="7">
    <source>
        <dbReference type="Proteomes" id="UP001597139"/>
    </source>
</evidence>
<dbReference type="PROSITE" id="PS50113">
    <property type="entry name" value="PAC"/>
    <property type="match status" value="1"/>
</dbReference>
<dbReference type="Gene3D" id="3.30.450.20">
    <property type="entry name" value="PAS domain"/>
    <property type="match status" value="2"/>
</dbReference>
<dbReference type="PROSITE" id="PS50112">
    <property type="entry name" value="PAS"/>
    <property type="match status" value="1"/>
</dbReference>
<sequence length="801" mass="87219">MEDRADTSEGGPEAAAHDRITDAVFALDTDWTFTYLNDRAEEAFDLDGRSVVGRSIWLILPELAGSGLQNRCLEAIDRGRPARIEQPIPAAGRRFSMRIYPSETGVTVCAREVPPAERTPEHQRQTLVETVTDVVVTIDEDGTIRRANSATEGVFGYAPSELIGESLGVLIPGATGDHRGALDRYLDGGQPGEWQSVEVTGVRKDGTRIDLSVSFGTHTVDGGERRFTGVIRDVSERNRRERALRAAHDVIVAGDEAFEERIEALLSVCRDAVGTEFATLSRVTDDEYLFDTVISPAGAGVEAGDSVPLETTNCERVVERGETLVLDDIPEQAPSLAERQGNRDLGIECYLGVPVVVDGETTGTFCFYGTQPRSEPFSDWQIAFVEHLASWIGDELERRRYVDRLRALDELNEVVRAVTDEAIAQPTRSEIERRVCEAIAATDSYLFAWIGEADPTNQSVEPRAEAGVEGYTESVSISTDPTEPESAGPTGRALHTGGVQTAHDISTNPSYEPWDEDAEEYGFRSSAAIPVAHEGTIYGVLNVYTDRPEAFTDEVYDVIGLLGKIVGHAIAAIDRKQVLLADSVIDLEFRVSQVLGTYEGAPDTTGEVQFDAVVPRDGGEYVVFGTTSGDGFDLIEWLVEHDEDWEEVLAVRETDEGTAFEVLVVEPRILSAVSAAGGRFVSATVGAGGDLTVRIQLPHDADARSVLGTVRDHYDDTTLVSKQEVTATDSGPRASARIETDDLTDRRLEALRAAYHAGYFEWPRETAGEEVADLLGISAPTFSQHLRAAERSVFGTVFDGE</sequence>
<dbReference type="Pfam" id="PF13185">
    <property type="entry name" value="GAF_2"/>
    <property type="match status" value="1"/>
</dbReference>
<dbReference type="InterPro" id="IPR003018">
    <property type="entry name" value="GAF"/>
</dbReference>
<keyword evidence="1" id="KW-0805">Transcription regulation</keyword>
<evidence type="ECO:0000256" key="1">
    <source>
        <dbReference type="ARBA" id="ARBA00023015"/>
    </source>
</evidence>
<dbReference type="InterPro" id="IPR013767">
    <property type="entry name" value="PAS_fold"/>
</dbReference>
<protein>
    <submittedName>
        <fullName evidence="6">GAF domain-containing protein</fullName>
    </submittedName>
</protein>
<dbReference type="InterPro" id="IPR035965">
    <property type="entry name" value="PAS-like_dom_sf"/>
</dbReference>
<dbReference type="PANTHER" id="PTHR34236:SF1">
    <property type="entry name" value="DIMETHYL SULFOXIDE REDUCTASE TRANSCRIPTIONAL ACTIVATOR"/>
    <property type="match status" value="1"/>
</dbReference>
<dbReference type="PANTHER" id="PTHR34236">
    <property type="entry name" value="DIMETHYL SULFOXIDE REDUCTASE TRANSCRIPTIONAL ACTIVATOR"/>
    <property type="match status" value="1"/>
</dbReference>
<dbReference type="RefSeq" id="WP_267646784.1">
    <property type="nucleotide sequence ID" value="NZ_JANHGR010000001.1"/>
</dbReference>
<evidence type="ECO:0000259" key="5">
    <source>
        <dbReference type="PROSITE" id="PS50113"/>
    </source>
</evidence>
<feature type="domain" description="PAS" evidence="4">
    <location>
        <begin position="120"/>
        <end position="189"/>
    </location>
</feature>